<dbReference type="AlphaFoldDB" id="B4SGT7"/>
<dbReference type="OrthoDB" id="595327at2"/>
<gene>
    <name evidence="4" type="ordered locus">Ppha_1228</name>
</gene>
<dbReference type="SMART" id="SM00028">
    <property type="entry name" value="TPR"/>
    <property type="match status" value="7"/>
</dbReference>
<dbReference type="KEGG" id="pph:Ppha_1228"/>
<dbReference type="PANTHER" id="PTHR44858">
    <property type="entry name" value="TETRATRICOPEPTIDE REPEAT PROTEIN 6"/>
    <property type="match status" value="1"/>
</dbReference>
<organism evidence="4 5">
    <name type="scientific">Pelodictyon phaeoclathratiforme (strain DSM 5477 / BU-1)</name>
    <dbReference type="NCBI Taxonomy" id="324925"/>
    <lineage>
        <taxon>Bacteria</taxon>
        <taxon>Pseudomonadati</taxon>
        <taxon>Chlorobiota</taxon>
        <taxon>Chlorobiia</taxon>
        <taxon>Chlorobiales</taxon>
        <taxon>Chlorobiaceae</taxon>
        <taxon>Chlorobium/Pelodictyon group</taxon>
        <taxon>Pelodictyon</taxon>
    </lineage>
</organism>
<feature type="repeat" description="TPR" evidence="3">
    <location>
        <begin position="228"/>
        <end position="261"/>
    </location>
</feature>
<dbReference type="SUPFAM" id="SSF48452">
    <property type="entry name" value="TPR-like"/>
    <property type="match status" value="2"/>
</dbReference>
<dbReference type="PANTHER" id="PTHR44858:SF1">
    <property type="entry name" value="UDP-N-ACETYLGLUCOSAMINE--PEPTIDE N-ACETYLGLUCOSAMINYLTRANSFERASE SPINDLY-RELATED"/>
    <property type="match status" value="1"/>
</dbReference>
<dbReference type="EMBL" id="CP001110">
    <property type="protein sequence ID" value="ACF43500.1"/>
    <property type="molecule type" value="Genomic_DNA"/>
</dbReference>
<sequence length="297" mass="32292" precursor="true">MQNRLRFFYIAIIAFLFTGNVAYAHNEEAQRLLSSGEAYCKSGKNTEAIAELTKAIELEPKLSPADLSTAYYNRAVARRTIGDSLGSKADFEKVVDLDPTPRDAAAYHNRGIAKSTLGDKEGALVDMKKAALLGNIPAREWLKNNGEKNPLYTALDDAQNLLSSGKAKLASGDHKGAIVDFTKAIELDPKLAAAYFNRGIAKSLTGENKSSREDFAKSIKLDRTPKDAEAYCNRGIAKSAINDKKGALTDFNKAIDLDPKYREAYSRRGKLKNEMGDKAGSLADVKTATELSAIAHP</sequence>
<name>B4SGT7_PELPB</name>
<dbReference type="Pfam" id="PF13181">
    <property type="entry name" value="TPR_8"/>
    <property type="match status" value="3"/>
</dbReference>
<dbReference type="STRING" id="324925.Ppha_1228"/>
<keyword evidence="2 3" id="KW-0802">TPR repeat</keyword>
<evidence type="ECO:0000256" key="3">
    <source>
        <dbReference type="PROSITE-ProRule" id="PRU00339"/>
    </source>
</evidence>
<feature type="repeat" description="TPR" evidence="3">
    <location>
        <begin position="158"/>
        <end position="191"/>
    </location>
</feature>
<evidence type="ECO:0000313" key="5">
    <source>
        <dbReference type="Proteomes" id="UP000002724"/>
    </source>
</evidence>
<dbReference type="Gene3D" id="1.25.40.10">
    <property type="entry name" value="Tetratricopeptide repeat domain"/>
    <property type="match status" value="3"/>
</dbReference>
<feature type="repeat" description="TPR" evidence="3">
    <location>
        <begin position="29"/>
        <end position="62"/>
    </location>
</feature>
<evidence type="ECO:0000256" key="2">
    <source>
        <dbReference type="ARBA" id="ARBA00022803"/>
    </source>
</evidence>
<keyword evidence="1" id="KW-0677">Repeat</keyword>
<keyword evidence="5" id="KW-1185">Reference proteome</keyword>
<evidence type="ECO:0000313" key="4">
    <source>
        <dbReference type="EMBL" id="ACF43500.1"/>
    </source>
</evidence>
<dbReference type="InterPro" id="IPR019734">
    <property type="entry name" value="TPR_rpt"/>
</dbReference>
<dbReference type="GO" id="GO:0009279">
    <property type="term" value="C:cell outer membrane"/>
    <property type="evidence" value="ECO:0007669"/>
    <property type="project" value="TreeGrafter"/>
</dbReference>
<dbReference type="eggNOG" id="COG0457">
    <property type="taxonomic scope" value="Bacteria"/>
</dbReference>
<dbReference type="Pfam" id="PF13414">
    <property type="entry name" value="TPR_11"/>
    <property type="match status" value="1"/>
</dbReference>
<proteinExistence type="predicted"/>
<dbReference type="InterPro" id="IPR050498">
    <property type="entry name" value="Ycf3"/>
</dbReference>
<dbReference type="HOGENOM" id="CLU_003728_11_2_10"/>
<dbReference type="GO" id="GO:0046813">
    <property type="term" value="P:receptor-mediated virion attachment to host cell"/>
    <property type="evidence" value="ECO:0007669"/>
    <property type="project" value="TreeGrafter"/>
</dbReference>
<reference evidence="4 5" key="1">
    <citation type="submission" date="2008-06" db="EMBL/GenBank/DDBJ databases">
        <title>Complete sequence of Pelodictyon phaeoclathratiforme BU-1.</title>
        <authorList>
            <consortium name="US DOE Joint Genome Institute"/>
            <person name="Lucas S."/>
            <person name="Copeland A."/>
            <person name="Lapidus A."/>
            <person name="Glavina del Rio T."/>
            <person name="Dalin E."/>
            <person name="Tice H."/>
            <person name="Bruce D."/>
            <person name="Goodwin L."/>
            <person name="Pitluck S."/>
            <person name="Schmutz J."/>
            <person name="Larimer F."/>
            <person name="Land M."/>
            <person name="Hauser L."/>
            <person name="Kyrpides N."/>
            <person name="Mikhailova N."/>
            <person name="Liu Z."/>
            <person name="Li T."/>
            <person name="Zhao F."/>
            <person name="Overmann J."/>
            <person name="Bryant D.A."/>
            <person name="Richardson P."/>
        </authorList>
    </citation>
    <scope>NUCLEOTIDE SEQUENCE [LARGE SCALE GENOMIC DNA]</scope>
    <source>
        <strain evidence="5">DSM 5477 / BU-1</strain>
    </source>
</reference>
<dbReference type="Proteomes" id="UP000002724">
    <property type="component" value="Chromosome"/>
</dbReference>
<dbReference type="InterPro" id="IPR011990">
    <property type="entry name" value="TPR-like_helical_dom_sf"/>
</dbReference>
<dbReference type="RefSeq" id="WP_012507992.1">
    <property type="nucleotide sequence ID" value="NC_011060.1"/>
</dbReference>
<dbReference type="PROSITE" id="PS50005">
    <property type="entry name" value="TPR"/>
    <property type="match status" value="3"/>
</dbReference>
<evidence type="ECO:0000256" key="1">
    <source>
        <dbReference type="ARBA" id="ARBA00022737"/>
    </source>
</evidence>
<protein>
    <submittedName>
        <fullName evidence="4">TPR repeat-containing protein</fullName>
    </submittedName>
</protein>
<accession>B4SGT7</accession>